<evidence type="ECO:0000256" key="3">
    <source>
        <dbReference type="ARBA" id="ARBA00022741"/>
    </source>
</evidence>
<dbReference type="NCBIfam" id="TIGR02034">
    <property type="entry name" value="CysN"/>
    <property type="match status" value="1"/>
</dbReference>
<dbReference type="SUPFAM" id="SSF52540">
    <property type="entry name" value="P-loop containing nucleoside triphosphate hydrolases"/>
    <property type="match status" value="1"/>
</dbReference>
<keyword evidence="3 6" id="KW-0547">Nucleotide-binding</keyword>
<comment type="function">
    <text evidence="6">With CysD forms the ATP sulfurylase (ATPS) that catalyzes the adenylation of sulfate producing adenosine 5'-phosphosulfate (APS) and diphosphate, the first enzymatic step in sulfur assimilation pathway. APS synthesis involves the formation of a high-energy phosphoric-sulfuric acid anhydride bond driven by GTP hydrolysis by CysN coupled to ATP hydrolysis by CysD.</text>
</comment>
<evidence type="ECO:0000313" key="8">
    <source>
        <dbReference type="EMBL" id="MBP2168057.1"/>
    </source>
</evidence>
<feature type="binding site" evidence="6">
    <location>
        <begin position="168"/>
        <end position="171"/>
    </location>
    <ligand>
        <name>GTP</name>
        <dbReference type="ChEBI" id="CHEBI:37565"/>
    </ligand>
</feature>
<dbReference type="NCBIfam" id="TIGR00231">
    <property type="entry name" value="small_GTP"/>
    <property type="match status" value="1"/>
</dbReference>
<proteinExistence type="inferred from homology"/>
<dbReference type="InterPro" id="IPR031157">
    <property type="entry name" value="G_TR_CS"/>
</dbReference>
<dbReference type="InterPro" id="IPR044139">
    <property type="entry name" value="CysN_NoDQ_III"/>
</dbReference>
<accession>A0ABS4P5Y9</accession>
<evidence type="ECO:0000259" key="7">
    <source>
        <dbReference type="PROSITE" id="PS51722"/>
    </source>
</evidence>
<dbReference type="Proteomes" id="UP001195624">
    <property type="component" value="Unassembled WGS sequence"/>
</dbReference>
<keyword evidence="1 6" id="KW-0808">Transferase</keyword>
<feature type="binding site" evidence="6">
    <location>
        <begin position="34"/>
        <end position="41"/>
    </location>
    <ligand>
        <name>GTP</name>
        <dbReference type="ChEBI" id="CHEBI:37565"/>
    </ligand>
</feature>
<keyword evidence="2 6" id="KW-0548">Nucleotidyltransferase</keyword>
<comment type="caution">
    <text evidence="8">The sequence shown here is derived from an EMBL/GenBank/DDBJ whole genome shotgun (WGS) entry which is preliminary data.</text>
</comment>
<dbReference type="InterPro" id="IPR041757">
    <property type="entry name" value="CysN_GTP-bd"/>
</dbReference>
<dbReference type="InterPro" id="IPR050100">
    <property type="entry name" value="TRAFAC_GTPase_members"/>
</dbReference>
<dbReference type="InterPro" id="IPR000795">
    <property type="entry name" value="T_Tr_GTP-bd_dom"/>
</dbReference>
<evidence type="ECO:0000313" key="9">
    <source>
        <dbReference type="Proteomes" id="UP001195624"/>
    </source>
</evidence>
<evidence type="ECO:0000256" key="5">
    <source>
        <dbReference type="ARBA" id="ARBA00023134"/>
    </source>
</evidence>
<dbReference type="SUPFAM" id="SSF50447">
    <property type="entry name" value="Translation proteins"/>
    <property type="match status" value="1"/>
</dbReference>
<dbReference type="InterPro" id="IPR004161">
    <property type="entry name" value="EFTu-like_2"/>
</dbReference>
<dbReference type="PROSITE" id="PS51722">
    <property type="entry name" value="G_TR_2"/>
    <property type="match status" value="1"/>
</dbReference>
<dbReference type="InterPro" id="IPR009000">
    <property type="entry name" value="Transl_B-barrel_sf"/>
</dbReference>
<dbReference type="SUPFAM" id="SSF50465">
    <property type="entry name" value="EF-Tu/eEF-1alpha/eIF2-gamma C-terminal domain"/>
    <property type="match status" value="1"/>
</dbReference>
<dbReference type="HAMAP" id="MF_00062">
    <property type="entry name" value="Sulf_adenylyltr_sub1"/>
    <property type="match status" value="1"/>
</dbReference>
<dbReference type="InterPro" id="IPR027417">
    <property type="entry name" value="P-loop_NTPase"/>
</dbReference>
<protein>
    <recommendedName>
        <fullName evidence="6">Sulfate adenylyltransferase subunit 1</fullName>
        <ecNumber evidence="6">2.7.7.4</ecNumber>
    </recommendedName>
    <alternativeName>
        <fullName evidence="6">ATP-sulfurylase large subunit</fullName>
    </alternativeName>
    <alternativeName>
        <fullName evidence="6">Sulfate adenylate transferase</fullName>
        <shortName evidence="6">SAT</shortName>
    </alternativeName>
</protein>
<comment type="subunit">
    <text evidence="6">Heterodimer composed of CysD, the smaller subunit, and CysN.</text>
</comment>
<dbReference type="InterPro" id="IPR011779">
    <property type="entry name" value="SO4_adenylTrfase_lsu"/>
</dbReference>
<dbReference type="InterPro" id="IPR005225">
    <property type="entry name" value="Small_GTP-bd"/>
</dbReference>
<name>A0ABS4P5Y9_9GAMM</name>
<evidence type="ECO:0000256" key="6">
    <source>
        <dbReference type="HAMAP-Rule" id="MF_00062"/>
    </source>
</evidence>
<dbReference type="PROSITE" id="PS00301">
    <property type="entry name" value="G_TR_1"/>
    <property type="match status" value="1"/>
</dbReference>
<dbReference type="CDD" id="cd04166">
    <property type="entry name" value="CysN_ATPS"/>
    <property type="match status" value="1"/>
</dbReference>
<dbReference type="Pfam" id="PF00009">
    <property type="entry name" value="GTP_EFTU"/>
    <property type="match status" value="1"/>
</dbReference>
<dbReference type="CDD" id="cd03695">
    <property type="entry name" value="CysN_NodQ_II"/>
    <property type="match status" value="1"/>
</dbReference>
<evidence type="ECO:0000256" key="2">
    <source>
        <dbReference type="ARBA" id="ARBA00022695"/>
    </source>
</evidence>
<dbReference type="EC" id="2.7.7.4" evidence="6"/>
<keyword evidence="4 6" id="KW-0067">ATP-binding</keyword>
<dbReference type="PANTHER" id="PTHR23115">
    <property type="entry name" value="TRANSLATION FACTOR"/>
    <property type="match status" value="1"/>
</dbReference>
<dbReference type="InterPro" id="IPR054696">
    <property type="entry name" value="GTP-eEF1A_C"/>
</dbReference>
<dbReference type="InterPro" id="IPR044138">
    <property type="entry name" value="CysN_II"/>
</dbReference>
<dbReference type="NCBIfam" id="NF003478">
    <property type="entry name" value="PRK05124.1"/>
    <property type="match status" value="1"/>
</dbReference>
<dbReference type="Gene3D" id="2.40.30.10">
    <property type="entry name" value="Translation factors"/>
    <property type="match status" value="2"/>
</dbReference>
<dbReference type="Gene3D" id="3.40.50.300">
    <property type="entry name" value="P-loop containing nucleotide triphosphate hydrolases"/>
    <property type="match status" value="1"/>
</dbReference>
<sequence length="475" mass="52442">MNNVIAQQIADQGGVEAWLHTQQHKSLLRFLTCGSVDDGKSTLIGRLLHDTRQIYEDQLSSLHNDSKRHGTQGEKLDLALLVDGLQAEREQGITIDVAYRYFSTEKRKFIIADTPGHEQYTRNMATGASTCDLAILLIDARKGVLDQTRRHSFISTLLGIKHLVVAINKMDLVEYKQETFEQIKQDYLDFATQLPGDLDIRFVPLSALEGENVAAPGAAMAWYSGPTLLDVLETVDVQRVVEQQPMRFPVQYVNRPNLDFRGYAGTLASGTVHVGQRVKVLPSGVESTIARIVTFDGDLQQAIAGEALTLVLKDEIDISRGDLLVTADTDLKAVQGASIDVVWMAEQPLSPGQSYDVKIAGKKTRARVEKIQHQVEINSLAQHEVDSLPLNGIGLVDVTFDEPMVLDAYQQNPVTGGMIFIDRLSNVTVGAGMVRHTLEDAPQGRGDFSAFELELNALVRRHFPHWGARDLLGGK</sequence>
<keyword evidence="9" id="KW-1185">Reference proteome</keyword>
<feature type="binding site" evidence="6">
    <location>
        <begin position="113"/>
        <end position="117"/>
    </location>
    <ligand>
        <name>GTP</name>
        <dbReference type="ChEBI" id="CHEBI:37565"/>
    </ligand>
</feature>
<feature type="domain" description="Tr-type G" evidence="7">
    <location>
        <begin position="25"/>
        <end position="241"/>
    </location>
</feature>
<keyword evidence="5 6" id="KW-0342">GTP-binding</keyword>
<evidence type="ECO:0000256" key="1">
    <source>
        <dbReference type="ARBA" id="ARBA00022679"/>
    </source>
</evidence>
<evidence type="ECO:0000256" key="4">
    <source>
        <dbReference type="ARBA" id="ARBA00022840"/>
    </source>
</evidence>
<dbReference type="Pfam" id="PF22594">
    <property type="entry name" value="GTP-eEF1A_C"/>
    <property type="match status" value="1"/>
</dbReference>
<comment type="catalytic activity">
    <reaction evidence="6">
        <text>sulfate + ATP + H(+) = adenosine 5'-phosphosulfate + diphosphate</text>
        <dbReference type="Rhea" id="RHEA:18133"/>
        <dbReference type="ChEBI" id="CHEBI:15378"/>
        <dbReference type="ChEBI" id="CHEBI:16189"/>
        <dbReference type="ChEBI" id="CHEBI:30616"/>
        <dbReference type="ChEBI" id="CHEBI:33019"/>
        <dbReference type="ChEBI" id="CHEBI:58243"/>
        <dbReference type="EC" id="2.7.7.4"/>
    </reaction>
</comment>
<dbReference type="PRINTS" id="PR00315">
    <property type="entry name" value="ELONGATNFCT"/>
</dbReference>
<dbReference type="Pfam" id="PF03144">
    <property type="entry name" value="GTP_EFTU_D2"/>
    <property type="match status" value="1"/>
</dbReference>
<organism evidence="8 9">
    <name type="scientific">Winslowiella toletana</name>
    <dbReference type="NCBI Taxonomy" id="92490"/>
    <lineage>
        <taxon>Bacteria</taxon>
        <taxon>Pseudomonadati</taxon>
        <taxon>Pseudomonadota</taxon>
        <taxon>Gammaproteobacteria</taxon>
        <taxon>Enterobacterales</taxon>
        <taxon>Erwiniaceae</taxon>
        <taxon>Winslowiella</taxon>
    </lineage>
</organism>
<dbReference type="GO" id="GO:0004781">
    <property type="term" value="F:sulfate adenylyltransferase (ATP) activity"/>
    <property type="evidence" value="ECO:0007669"/>
    <property type="project" value="UniProtKB-EC"/>
</dbReference>
<gene>
    <name evidence="6" type="primary">cysN</name>
    <name evidence="8" type="ORF">J2125_001249</name>
</gene>
<comment type="pathway">
    <text evidence="6">Sulfur metabolism; hydrogen sulfide biosynthesis; sulfite from sulfate: step 1/3.</text>
</comment>
<dbReference type="EMBL" id="JAGGMQ010000001">
    <property type="protein sequence ID" value="MBP2168057.1"/>
    <property type="molecule type" value="Genomic_DNA"/>
</dbReference>
<dbReference type="InterPro" id="IPR009001">
    <property type="entry name" value="Transl_elong_EF1A/Init_IF2_C"/>
</dbReference>
<comment type="similarity">
    <text evidence="6">Belongs to the TRAFAC class translation factor GTPase superfamily. Classic translation factor GTPase family. CysN/NodQ subfamily.</text>
</comment>
<dbReference type="RefSeq" id="WP_017803629.1">
    <property type="nucleotide sequence ID" value="NZ_JAGGMQ010000001.1"/>
</dbReference>
<dbReference type="CDD" id="cd04095">
    <property type="entry name" value="CysN_NoDQ_III"/>
    <property type="match status" value="1"/>
</dbReference>
<reference evidence="9" key="1">
    <citation type="submission" date="2023-07" db="EMBL/GenBank/DDBJ databases">
        <title>Genome mining of underrepresented organisms for secondary metabolites.</title>
        <authorList>
            <person name="D'Agostino P.M."/>
        </authorList>
    </citation>
    <scope>NUCLEOTIDE SEQUENCE [LARGE SCALE GENOMIC DNA]</scope>
    <source>
        <strain evidence="9">WS4403</strain>
    </source>
</reference>